<dbReference type="GO" id="GO:0016788">
    <property type="term" value="F:hydrolase activity, acting on ester bonds"/>
    <property type="evidence" value="ECO:0007669"/>
    <property type="project" value="InterPro"/>
</dbReference>
<dbReference type="AlphaFoldDB" id="A0A1M5XSU3"/>
<dbReference type="InterPro" id="IPR011856">
    <property type="entry name" value="tRNA_endonuc-like_dom_sf"/>
</dbReference>
<reference evidence="6" key="1">
    <citation type="submission" date="2016-11" db="EMBL/GenBank/DDBJ databases">
        <authorList>
            <person name="Varghese N."/>
            <person name="Submissions S."/>
        </authorList>
    </citation>
    <scope>NUCLEOTIDE SEQUENCE [LARGE SCALE GENOMIC DNA]</scope>
    <source>
        <strain evidence="6">CGMCC 1.6496</strain>
    </source>
</reference>
<dbReference type="GO" id="GO:0003676">
    <property type="term" value="F:nucleic acid binding"/>
    <property type="evidence" value="ECO:0007669"/>
    <property type="project" value="InterPro"/>
</dbReference>
<gene>
    <name evidence="5" type="ORF">SAMN05421807_1392</name>
</gene>
<dbReference type="InterPro" id="IPR014883">
    <property type="entry name" value="VRR_NUC"/>
</dbReference>
<evidence type="ECO:0000313" key="5">
    <source>
        <dbReference type="EMBL" id="SHI02881.1"/>
    </source>
</evidence>
<keyword evidence="3" id="KW-0378">Hydrolase</keyword>
<evidence type="ECO:0000313" key="6">
    <source>
        <dbReference type="Proteomes" id="UP000184079"/>
    </source>
</evidence>
<feature type="domain" description="VRR-NUC" evidence="4">
    <location>
        <begin position="83"/>
        <end position="163"/>
    </location>
</feature>
<dbReference type="RefSeq" id="WP_244527783.1">
    <property type="nucleotide sequence ID" value="NZ_FQXD01000039.1"/>
</dbReference>
<keyword evidence="2" id="KW-0540">Nuclease</keyword>
<proteinExistence type="predicted"/>
<sequence>MDWEESRIVFMSEMLLLLNNGPMPRDYVRRVFKDKGYTYADFERTEEFMELVKESWQDVDFIRKPKPWEKEDYEEEYDLSKILREKDIEEYLRKRAKEAGGKAYKFESPGNDGVPDRLVVFPGNNIYFVELKAPGKKPRPLQLKQMRDLKDFNCSVSVMDSKEQVDKFIEFINRTVYGLEESDA</sequence>
<dbReference type="Gene3D" id="3.40.1350.10">
    <property type="match status" value="1"/>
</dbReference>
<keyword evidence="6" id="KW-1185">Reference proteome</keyword>
<dbReference type="Proteomes" id="UP000184079">
    <property type="component" value="Unassembled WGS sequence"/>
</dbReference>
<accession>A0A1M5XSU3</accession>
<evidence type="ECO:0000256" key="3">
    <source>
        <dbReference type="ARBA" id="ARBA00022801"/>
    </source>
</evidence>
<dbReference type="SMART" id="SM00990">
    <property type="entry name" value="VRR_NUC"/>
    <property type="match status" value="1"/>
</dbReference>
<evidence type="ECO:0000256" key="2">
    <source>
        <dbReference type="ARBA" id="ARBA00022722"/>
    </source>
</evidence>
<protein>
    <submittedName>
        <fullName evidence="5">VRR-NUC domain-containing protein</fullName>
    </submittedName>
</protein>
<dbReference type="EMBL" id="FQXD01000039">
    <property type="protein sequence ID" value="SHI02881.1"/>
    <property type="molecule type" value="Genomic_DNA"/>
</dbReference>
<name>A0A1M5XSU3_9BACI</name>
<evidence type="ECO:0000256" key="1">
    <source>
        <dbReference type="ARBA" id="ARBA00001946"/>
    </source>
</evidence>
<organism evidence="5 6">
    <name type="scientific">Virgibacillus chiguensis</name>
    <dbReference type="NCBI Taxonomy" id="411959"/>
    <lineage>
        <taxon>Bacteria</taxon>
        <taxon>Bacillati</taxon>
        <taxon>Bacillota</taxon>
        <taxon>Bacilli</taxon>
        <taxon>Bacillales</taxon>
        <taxon>Bacillaceae</taxon>
        <taxon>Virgibacillus</taxon>
    </lineage>
</organism>
<dbReference type="GO" id="GO:0004518">
    <property type="term" value="F:nuclease activity"/>
    <property type="evidence" value="ECO:0007669"/>
    <property type="project" value="UniProtKB-KW"/>
</dbReference>
<comment type="cofactor">
    <cofactor evidence="1">
        <name>Mg(2+)</name>
        <dbReference type="ChEBI" id="CHEBI:18420"/>
    </cofactor>
</comment>
<evidence type="ECO:0000259" key="4">
    <source>
        <dbReference type="SMART" id="SM00990"/>
    </source>
</evidence>